<gene>
    <name evidence="1" type="ORF">MLD63_11230</name>
</gene>
<name>A0ABT1MUK2_9RHOB</name>
<evidence type="ECO:0000313" key="2">
    <source>
        <dbReference type="Proteomes" id="UP001203945"/>
    </source>
</evidence>
<reference evidence="1 2" key="1">
    <citation type="submission" date="2022-03" db="EMBL/GenBank/DDBJ databases">
        <authorList>
            <person name="He Y."/>
        </authorList>
    </citation>
    <scope>NUCLEOTIDE SEQUENCE [LARGE SCALE GENOMIC DNA]</scope>
    <source>
        <strain evidence="1 2">TK19116</strain>
    </source>
</reference>
<accession>A0ABT1MUK2</accession>
<evidence type="ECO:0000313" key="1">
    <source>
        <dbReference type="EMBL" id="MCQ0970998.1"/>
    </source>
</evidence>
<sequence>MDGHGGARTSQVTAAREQAKALRRIIDDGGDPLGEREAGMAAPRIPDLIDRYIETHTPNLAPTNRTDQISMLRKLVQPVWTSLPGLAAE</sequence>
<keyword evidence="2" id="KW-1185">Reference proteome</keyword>
<protein>
    <submittedName>
        <fullName evidence="1">Uncharacterized protein</fullName>
    </submittedName>
</protein>
<organism evidence="1 2">
    <name type="scientific">Paracoccus albicereus</name>
    <dbReference type="NCBI Taxonomy" id="2922394"/>
    <lineage>
        <taxon>Bacteria</taxon>
        <taxon>Pseudomonadati</taxon>
        <taxon>Pseudomonadota</taxon>
        <taxon>Alphaproteobacteria</taxon>
        <taxon>Rhodobacterales</taxon>
        <taxon>Paracoccaceae</taxon>
        <taxon>Paracoccus</taxon>
    </lineage>
</organism>
<dbReference type="EMBL" id="JAKZEU010000004">
    <property type="protein sequence ID" value="MCQ0970998.1"/>
    <property type="molecule type" value="Genomic_DNA"/>
</dbReference>
<comment type="caution">
    <text evidence="1">The sequence shown here is derived from an EMBL/GenBank/DDBJ whole genome shotgun (WGS) entry which is preliminary data.</text>
</comment>
<proteinExistence type="predicted"/>
<dbReference type="Proteomes" id="UP001203945">
    <property type="component" value="Unassembled WGS sequence"/>
</dbReference>